<dbReference type="Proteomes" id="UP000326950">
    <property type="component" value="Unassembled WGS sequence"/>
</dbReference>
<accession>A0A5N6V360</accession>
<evidence type="ECO:0000313" key="4">
    <source>
        <dbReference type="Proteomes" id="UP000326950"/>
    </source>
</evidence>
<evidence type="ECO:0000256" key="1">
    <source>
        <dbReference type="SAM" id="MobiDB-lite"/>
    </source>
</evidence>
<feature type="compositionally biased region" description="Basic and acidic residues" evidence="1">
    <location>
        <begin position="159"/>
        <end position="171"/>
    </location>
</feature>
<sequence>MPHSVGMSSGPLSLLNFLYHSTLLNPIMFLFKAVSLLLAVEAAAATSPPCTGSVLNDTISFFSQAPLTFSYEVNITSLCAARCARLPNCHAWLYSASGRECQLYRQQPVSQSYNPQFVSGICGEPTEPLSYRIAPSSSHTPPPLVSSSLGFPRMNLDGLDSKSVMKRDTPPRHHHTHRRHYHGH</sequence>
<reference evidence="3 4" key="1">
    <citation type="submission" date="2019-04" db="EMBL/GenBank/DDBJ databases">
        <title>Friends and foes A comparative genomics study of 23 Aspergillus species from section Flavi.</title>
        <authorList>
            <consortium name="DOE Joint Genome Institute"/>
            <person name="Kjaerbolling I."/>
            <person name="Vesth T."/>
            <person name="Frisvad J.C."/>
            <person name="Nybo J.L."/>
            <person name="Theobald S."/>
            <person name="Kildgaard S."/>
            <person name="Isbrandt T."/>
            <person name="Kuo A."/>
            <person name="Sato A."/>
            <person name="Lyhne E.K."/>
            <person name="Kogle M.E."/>
            <person name="Wiebenga A."/>
            <person name="Kun R.S."/>
            <person name="Lubbers R.J."/>
            <person name="Makela M.R."/>
            <person name="Barry K."/>
            <person name="Chovatia M."/>
            <person name="Clum A."/>
            <person name="Daum C."/>
            <person name="Haridas S."/>
            <person name="He G."/>
            <person name="LaButti K."/>
            <person name="Lipzen A."/>
            <person name="Mondo S."/>
            <person name="Riley R."/>
            <person name="Salamov A."/>
            <person name="Simmons B.A."/>
            <person name="Magnuson J.K."/>
            <person name="Henrissat B."/>
            <person name="Mortensen U.H."/>
            <person name="Larsen T.O."/>
            <person name="Devries R.P."/>
            <person name="Grigoriev I.V."/>
            <person name="Machida M."/>
            <person name="Baker S.E."/>
            <person name="Andersen M.R."/>
        </authorList>
    </citation>
    <scope>NUCLEOTIDE SEQUENCE [LARGE SCALE GENOMIC DNA]</scope>
    <source>
        <strain evidence="3 4">CBS 117626</strain>
    </source>
</reference>
<organism evidence="3 4">
    <name type="scientific">Aspergillus tamarii</name>
    <dbReference type="NCBI Taxonomy" id="41984"/>
    <lineage>
        <taxon>Eukaryota</taxon>
        <taxon>Fungi</taxon>
        <taxon>Dikarya</taxon>
        <taxon>Ascomycota</taxon>
        <taxon>Pezizomycotina</taxon>
        <taxon>Eurotiomycetes</taxon>
        <taxon>Eurotiomycetidae</taxon>
        <taxon>Eurotiales</taxon>
        <taxon>Aspergillaceae</taxon>
        <taxon>Aspergillus</taxon>
        <taxon>Aspergillus subgen. Circumdati</taxon>
    </lineage>
</organism>
<dbReference type="EMBL" id="ML738600">
    <property type="protein sequence ID" value="KAE8165406.1"/>
    <property type="molecule type" value="Genomic_DNA"/>
</dbReference>
<dbReference type="Gene3D" id="3.50.4.10">
    <property type="entry name" value="Hepatocyte Growth Factor"/>
    <property type="match status" value="1"/>
</dbReference>
<feature type="region of interest" description="Disordered" evidence="1">
    <location>
        <begin position="159"/>
        <end position="184"/>
    </location>
</feature>
<dbReference type="InterPro" id="IPR003609">
    <property type="entry name" value="Pan_app"/>
</dbReference>
<proteinExistence type="predicted"/>
<name>A0A5N6V360_ASPTM</name>
<feature type="compositionally biased region" description="Basic residues" evidence="1">
    <location>
        <begin position="172"/>
        <end position="184"/>
    </location>
</feature>
<evidence type="ECO:0000259" key="2">
    <source>
        <dbReference type="Pfam" id="PF00024"/>
    </source>
</evidence>
<dbReference type="Pfam" id="PF00024">
    <property type="entry name" value="PAN_1"/>
    <property type="match status" value="1"/>
</dbReference>
<evidence type="ECO:0000313" key="3">
    <source>
        <dbReference type="EMBL" id="KAE8165406.1"/>
    </source>
</evidence>
<dbReference type="OrthoDB" id="4510367at2759"/>
<gene>
    <name evidence="3" type="ORF">BDV40DRAFT_65505</name>
</gene>
<keyword evidence="4" id="KW-1185">Reference proteome</keyword>
<dbReference type="AlphaFoldDB" id="A0A5N6V360"/>
<feature type="domain" description="Apple" evidence="2">
    <location>
        <begin position="72"/>
        <end position="115"/>
    </location>
</feature>
<protein>
    <recommendedName>
        <fullName evidence="2">Apple domain-containing protein</fullName>
    </recommendedName>
</protein>